<dbReference type="InterPro" id="IPR043502">
    <property type="entry name" value="DNA/RNA_pol_sf"/>
</dbReference>
<dbReference type="Pfam" id="PF07727">
    <property type="entry name" value="RVT_2"/>
    <property type="match status" value="1"/>
</dbReference>
<dbReference type="STRING" id="57577.A0A2K3PL93"/>
<dbReference type="SUPFAM" id="SSF56672">
    <property type="entry name" value="DNA/RNA polymerases"/>
    <property type="match status" value="1"/>
</dbReference>
<dbReference type="ExpressionAtlas" id="A0A2K3PL93">
    <property type="expression patterns" value="baseline"/>
</dbReference>
<sequence>MEVTIVRLELYQYVPPDTPLVDPPTSQPLQTYQRRPRPSSVPVPTPVPKAIEDSPPTSSPSSDPVPQIESNLPFVIRKGEASSHPSSGTWELVPLPPKKSLVRSRWLYTLKIGLDGKIDRFKARLVAEGYTQIFGLDYNDTFLPVAKMAPVRLLVSIAAIQLWPLHQHDIKNAFLHGDLEDEM</sequence>
<evidence type="ECO:0000256" key="1">
    <source>
        <dbReference type="SAM" id="MobiDB-lite"/>
    </source>
</evidence>
<dbReference type="EMBL" id="ASHM01023032">
    <property type="protein sequence ID" value="PNX71220.1"/>
    <property type="molecule type" value="Genomic_DNA"/>
</dbReference>
<evidence type="ECO:0000313" key="4">
    <source>
        <dbReference type="EMBL" id="PNY16063.1"/>
    </source>
</evidence>
<feature type="domain" description="Reverse transcriptase Ty1/copia-type" evidence="2">
    <location>
        <begin position="89"/>
        <end position="182"/>
    </location>
</feature>
<dbReference type="AlphaFoldDB" id="A0A2K3PL93"/>
<evidence type="ECO:0000259" key="2">
    <source>
        <dbReference type="Pfam" id="PF07727"/>
    </source>
</evidence>
<dbReference type="InterPro" id="IPR013103">
    <property type="entry name" value="RVT_2"/>
</dbReference>
<gene>
    <name evidence="4" type="ORF">L195_g012773</name>
    <name evidence="5" type="ORF">L195_g012916</name>
    <name evidence="3" type="ORF">L195_g027092</name>
</gene>
<comment type="caution">
    <text evidence="4">The sequence shown here is derived from an EMBL/GenBank/DDBJ whole genome shotgun (WGS) entry which is preliminary data.</text>
</comment>
<evidence type="ECO:0000313" key="5">
    <source>
        <dbReference type="EMBL" id="PNY16202.1"/>
    </source>
</evidence>
<feature type="compositionally biased region" description="Pro residues" evidence="1">
    <location>
        <begin position="16"/>
        <end position="26"/>
    </location>
</feature>
<proteinExistence type="predicted"/>
<dbReference type="EMBL" id="ASHM01008328">
    <property type="protein sequence ID" value="PNY16202.1"/>
    <property type="molecule type" value="Genomic_DNA"/>
</dbReference>
<feature type="region of interest" description="Disordered" evidence="1">
    <location>
        <begin position="16"/>
        <end position="66"/>
    </location>
</feature>
<dbReference type="EMBL" id="ASHM01008198">
    <property type="protein sequence ID" value="PNY16063.1"/>
    <property type="molecule type" value="Genomic_DNA"/>
</dbReference>
<reference evidence="4 6" key="2">
    <citation type="journal article" date="2017" name="Front. Plant Sci.">
        <title>Gene Classification and Mining of Molecular Markers Useful in Red Clover (Trifolium pratense) Breeding.</title>
        <authorList>
            <person name="Istvanek J."/>
            <person name="Dluhosova J."/>
            <person name="Dluhos P."/>
            <person name="Patkova L."/>
            <person name="Nedelnik J."/>
            <person name="Repkova J."/>
        </authorList>
    </citation>
    <scope>NUCLEOTIDE SEQUENCE [LARGE SCALE GENOMIC DNA]</scope>
    <source>
        <strain evidence="6">cv. Tatra</strain>
        <tissue evidence="4">Young leaves</tissue>
    </source>
</reference>
<organism evidence="4 6">
    <name type="scientific">Trifolium pratense</name>
    <name type="common">Red clover</name>
    <dbReference type="NCBI Taxonomy" id="57577"/>
    <lineage>
        <taxon>Eukaryota</taxon>
        <taxon>Viridiplantae</taxon>
        <taxon>Streptophyta</taxon>
        <taxon>Embryophyta</taxon>
        <taxon>Tracheophyta</taxon>
        <taxon>Spermatophyta</taxon>
        <taxon>Magnoliopsida</taxon>
        <taxon>eudicotyledons</taxon>
        <taxon>Gunneridae</taxon>
        <taxon>Pentapetalae</taxon>
        <taxon>rosids</taxon>
        <taxon>fabids</taxon>
        <taxon>Fabales</taxon>
        <taxon>Fabaceae</taxon>
        <taxon>Papilionoideae</taxon>
        <taxon>50 kb inversion clade</taxon>
        <taxon>NPAAA clade</taxon>
        <taxon>Hologalegina</taxon>
        <taxon>IRL clade</taxon>
        <taxon>Trifolieae</taxon>
        <taxon>Trifolium</taxon>
    </lineage>
</organism>
<dbReference type="Proteomes" id="UP000236291">
    <property type="component" value="Unassembled WGS sequence"/>
</dbReference>
<reference evidence="4 6" key="1">
    <citation type="journal article" date="2014" name="Am. J. Bot.">
        <title>Genome assembly and annotation for red clover (Trifolium pratense; Fabaceae).</title>
        <authorList>
            <person name="Istvanek J."/>
            <person name="Jaros M."/>
            <person name="Krenek A."/>
            <person name="Repkova J."/>
        </authorList>
    </citation>
    <scope>NUCLEOTIDE SEQUENCE [LARGE SCALE GENOMIC DNA]</scope>
    <source>
        <strain evidence="6">cv. Tatra</strain>
        <tissue evidence="4">Young leaves</tissue>
    </source>
</reference>
<feature type="compositionally biased region" description="Low complexity" evidence="1">
    <location>
        <begin position="54"/>
        <end position="66"/>
    </location>
</feature>
<accession>A0A2K3PL93</accession>
<evidence type="ECO:0000313" key="6">
    <source>
        <dbReference type="Proteomes" id="UP000236291"/>
    </source>
</evidence>
<evidence type="ECO:0000313" key="3">
    <source>
        <dbReference type="EMBL" id="PNX71220.1"/>
    </source>
</evidence>
<name>A0A2K3PL93_TRIPR</name>
<protein>
    <recommendedName>
        <fullName evidence="2">Reverse transcriptase Ty1/copia-type domain-containing protein</fullName>
    </recommendedName>
</protein>